<dbReference type="PANTHER" id="PTHR39664:SF2">
    <property type="entry name" value="NUCLEIC ACID-BINDING PROTEIN, CONTAINING PIN DOMAIN-RELATED"/>
    <property type="match status" value="1"/>
</dbReference>
<reference evidence="2 3" key="1">
    <citation type="journal article" date="2016" name="Nat. Commun.">
        <title>Thousands of microbial genomes shed light on interconnected biogeochemical processes in an aquifer system.</title>
        <authorList>
            <person name="Anantharaman K."/>
            <person name="Brown C.T."/>
            <person name="Hug L.A."/>
            <person name="Sharon I."/>
            <person name="Castelle C.J."/>
            <person name="Probst A.J."/>
            <person name="Thomas B.C."/>
            <person name="Singh A."/>
            <person name="Wilkins M.J."/>
            <person name="Karaoz U."/>
            <person name="Brodie E.L."/>
            <person name="Williams K.H."/>
            <person name="Hubbard S.S."/>
            <person name="Banfield J.F."/>
        </authorList>
    </citation>
    <scope>NUCLEOTIDE SEQUENCE [LARGE SCALE GENOMIC DNA]</scope>
</reference>
<gene>
    <name evidence="2" type="ORF">A3F00_02530</name>
</gene>
<sequence length="127" mass="14861">MEPNKVIVDTHALFWFILADKRLSKKAKEILEYTQEIIIPTIVLLELFSLIKKKKMLDEFPEIVRRIISDQRIRVVSLNFDTLGTVINDNLDLESHDASIVATSRLLNVPLVTKDRKIREIYKNTIW</sequence>
<name>A0A1F5KFB9_9BACT</name>
<dbReference type="Gene3D" id="3.40.50.1010">
    <property type="entry name" value="5'-nuclease"/>
    <property type="match status" value="1"/>
</dbReference>
<evidence type="ECO:0000313" key="2">
    <source>
        <dbReference type="EMBL" id="OGE39311.1"/>
    </source>
</evidence>
<dbReference type="EMBL" id="MFDE01000002">
    <property type="protein sequence ID" value="OGE39311.1"/>
    <property type="molecule type" value="Genomic_DNA"/>
</dbReference>
<organism evidence="2 3">
    <name type="scientific">Candidatus Daviesbacteria bacterium RIFCSPHIGHO2_12_FULL_37_11</name>
    <dbReference type="NCBI Taxonomy" id="1797777"/>
    <lineage>
        <taxon>Bacteria</taxon>
        <taxon>Candidatus Daviesiibacteriota</taxon>
    </lineage>
</organism>
<proteinExistence type="predicted"/>
<dbReference type="InterPro" id="IPR029060">
    <property type="entry name" value="PIN-like_dom_sf"/>
</dbReference>
<dbReference type="InterPro" id="IPR002716">
    <property type="entry name" value="PIN_dom"/>
</dbReference>
<comment type="caution">
    <text evidence="2">The sequence shown here is derived from an EMBL/GenBank/DDBJ whole genome shotgun (WGS) entry which is preliminary data.</text>
</comment>
<dbReference type="SMART" id="SM00670">
    <property type="entry name" value="PINc"/>
    <property type="match status" value="1"/>
</dbReference>
<evidence type="ECO:0000259" key="1">
    <source>
        <dbReference type="SMART" id="SM00670"/>
    </source>
</evidence>
<accession>A0A1F5KFB9</accession>
<dbReference type="SUPFAM" id="SSF88723">
    <property type="entry name" value="PIN domain-like"/>
    <property type="match status" value="1"/>
</dbReference>
<dbReference type="PANTHER" id="PTHR39664">
    <property type="match status" value="1"/>
</dbReference>
<dbReference type="AlphaFoldDB" id="A0A1F5KFB9"/>
<feature type="domain" description="PIN" evidence="1">
    <location>
        <begin position="4"/>
        <end position="120"/>
    </location>
</feature>
<dbReference type="Proteomes" id="UP000176527">
    <property type="component" value="Unassembled WGS sequence"/>
</dbReference>
<protein>
    <recommendedName>
        <fullName evidence="1">PIN domain-containing protein</fullName>
    </recommendedName>
</protein>
<dbReference type="Pfam" id="PF01850">
    <property type="entry name" value="PIN"/>
    <property type="match status" value="1"/>
</dbReference>
<evidence type="ECO:0000313" key="3">
    <source>
        <dbReference type="Proteomes" id="UP000176527"/>
    </source>
</evidence>